<reference evidence="6" key="1">
    <citation type="journal article" date="2011" name="PLoS Biol.">
        <title>Gene gain and loss during evolution of obligate parasitism in the white rust pathogen of Arabidopsis thaliana.</title>
        <authorList>
            <person name="Kemen E."/>
            <person name="Gardiner A."/>
            <person name="Schultz-Larsen T."/>
            <person name="Kemen A.C."/>
            <person name="Balmuth A.L."/>
            <person name="Robert-Seilaniantz A."/>
            <person name="Bailey K."/>
            <person name="Holub E."/>
            <person name="Studholme D.J."/>
            <person name="Maclean D."/>
            <person name="Jones J.D."/>
        </authorList>
    </citation>
    <scope>NUCLEOTIDE SEQUENCE</scope>
</reference>
<evidence type="ECO:0000256" key="4">
    <source>
        <dbReference type="RuleBase" id="RU365069"/>
    </source>
</evidence>
<comment type="function">
    <text evidence="4">Component of the exocyst complex involved in the docking of exocytic vesicles with fusion sites on the plasma membrane.</text>
</comment>
<comment type="subunit">
    <text evidence="4">Component of the exocyst complex.</text>
</comment>
<dbReference type="PANTHER" id="PTHR13043:SF1">
    <property type="entry name" value="EXOCYST COMPLEX COMPONENT 2"/>
    <property type="match status" value="1"/>
</dbReference>
<feature type="domain" description="Exocyst complex component EXOC2/Sec5 N-terminal" evidence="5">
    <location>
        <begin position="3"/>
        <end position="235"/>
    </location>
</feature>
<proteinExistence type="inferred from homology"/>
<dbReference type="HOGENOM" id="CLU_381979_0_0_1"/>
<reference evidence="6" key="2">
    <citation type="submission" date="2011-02" db="EMBL/GenBank/DDBJ databases">
        <authorList>
            <person name="MacLean D."/>
        </authorList>
    </citation>
    <scope>NUCLEOTIDE SEQUENCE</scope>
</reference>
<comment type="similarity">
    <text evidence="1 4">Belongs to the SEC5 family.</text>
</comment>
<dbReference type="Pfam" id="PF15469">
    <property type="entry name" value="Sec5"/>
    <property type="match status" value="1"/>
</dbReference>
<evidence type="ECO:0000256" key="1">
    <source>
        <dbReference type="ARBA" id="ARBA00010578"/>
    </source>
</evidence>
<dbReference type="PANTHER" id="PTHR13043">
    <property type="entry name" value="EXOCYST COMPLEX COMPONENT SEC5"/>
    <property type="match status" value="1"/>
</dbReference>
<evidence type="ECO:0000313" key="6">
    <source>
        <dbReference type="EMBL" id="CCA16098.1"/>
    </source>
</evidence>
<evidence type="ECO:0000256" key="2">
    <source>
        <dbReference type="ARBA" id="ARBA00022448"/>
    </source>
</evidence>
<keyword evidence="2 4" id="KW-0813">Transport</keyword>
<sequence length="728" mass="83219">MNISSPMFHPQKYLAIHHACSNARTLKEELAQLRLQTSENTHQLKTLVTTHFDQYLACHEAVRSLSDAIRLHFDDLESFSKAAESLTSITNSSLKRMLQRVKEQRKLKNAIYVLGRFRPILEMTLQLKQSLHEAKFDQFVEEYKRLQFHAVKSNKSVFQQVFQAANAIAQQANDAILLQLDRNVVSVDQQKLALRVLEALHITPKVKLTCLQKQLECLERELTLVHPDSQSKVEAFCSILAQLRTRLWGLIHEIFGEKTFLRDSITSAEAEGVQERIYTLVSSALESIREHAVPANASIVEALGKCFGHLEALTRLPESTSINMRMEMAIQSFCTDFRYPFVVQFASESIQREREDLFLKYFSSSLKVLPLEMECTQTLMRNKIFLKKAYRFLASVRACVRDEGDFQKTLHLCCSDVAETWKSVWGSVSLAMNALLRGPTTSDVDRRMSYVREKSCGIALEHLLINIQAALTSLTIDFLREILKRLWPSEEAMDGGRYGDAADPSILLFFIAICAELCEKWTKVWESECNKLRLCVTVSHTNELEDALMALEQENLAVFVRYYVSEMKAVLQNARMEQEIAECTGSRSKMSALEAVVPVECRHYVFHVLLLIITVKNTVDKCMDGSSQCDVCTQTVFYQITEQLVLFLEKETGEAVGASEWLQIQVLVESRFYLSALSKLMSQNTRIRMIAIEKALMQKRMSERAAQTLLNLHSQIQHQTKLYQLALH</sequence>
<keyword evidence="4" id="KW-0653">Protein transport</keyword>
<dbReference type="AlphaFoldDB" id="F0W4R3"/>
<dbReference type="GO" id="GO:0006887">
    <property type="term" value="P:exocytosis"/>
    <property type="evidence" value="ECO:0007669"/>
    <property type="project" value="UniProtKB-KW"/>
</dbReference>
<evidence type="ECO:0000259" key="5">
    <source>
        <dbReference type="Pfam" id="PF15469"/>
    </source>
</evidence>
<accession>F0W4R3</accession>
<protein>
    <recommendedName>
        <fullName evidence="4">Exocyst complex component</fullName>
    </recommendedName>
</protein>
<dbReference type="GO" id="GO:0006893">
    <property type="term" value="P:Golgi to plasma membrane transport"/>
    <property type="evidence" value="ECO:0007669"/>
    <property type="project" value="UniProtKB-UniRule"/>
</dbReference>
<dbReference type="InterPro" id="IPR029175">
    <property type="entry name" value="EXOC2/Sec5"/>
</dbReference>
<keyword evidence="3 4" id="KW-0268">Exocytosis</keyword>
<organism evidence="6">
    <name type="scientific">Albugo laibachii Nc14</name>
    <dbReference type="NCBI Taxonomy" id="890382"/>
    <lineage>
        <taxon>Eukaryota</taxon>
        <taxon>Sar</taxon>
        <taxon>Stramenopiles</taxon>
        <taxon>Oomycota</taxon>
        <taxon>Peronosporomycetes</taxon>
        <taxon>Albuginales</taxon>
        <taxon>Albuginaceae</taxon>
        <taxon>Albugo</taxon>
    </lineage>
</organism>
<dbReference type="EMBL" id="FR824063">
    <property type="protein sequence ID" value="CCA16098.1"/>
    <property type="molecule type" value="Genomic_DNA"/>
</dbReference>
<name>F0W4R3_9STRA</name>
<dbReference type="InterPro" id="IPR039481">
    <property type="entry name" value="EXOC2/Sec5_N_dom"/>
</dbReference>
<dbReference type="GO" id="GO:0015031">
    <property type="term" value="P:protein transport"/>
    <property type="evidence" value="ECO:0007669"/>
    <property type="project" value="UniProtKB-KW"/>
</dbReference>
<evidence type="ECO:0000256" key="3">
    <source>
        <dbReference type="ARBA" id="ARBA00022483"/>
    </source>
</evidence>
<gene>
    <name evidence="6" type="primary">AlNc14C18G1884</name>
    <name evidence="6" type="ORF">ALNC14_022410</name>
</gene>
<dbReference type="GO" id="GO:0000145">
    <property type="term" value="C:exocyst"/>
    <property type="evidence" value="ECO:0007669"/>
    <property type="project" value="UniProtKB-UniRule"/>
</dbReference>